<keyword evidence="3" id="KW-0378">Hydrolase</keyword>
<reference evidence="6 7" key="1">
    <citation type="submission" date="2020-01" db="EMBL/GenBank/DDBJ databases">
        <title>Frigidibacter albus SP32T (=CGMCC 1.13995T).</title>
        <authorList>
            <person name="Liao X."/>
        </authorList>
    </citation>
    <scope>NUCLEOTIDE SEQUENCE [LARGE SCALE GENOMIC DNA]</scope>
    <source>
        <strain evidence="6 7">SP32</strain>
    </source>
</reference>
<evidence type="ECO:0000256" key="1">
    <source>
        <dbReference type="ARBA" id="ARBA00001561"/>
    </source>
</evidence>
<dbReference type="GO" id="GO:0030288">
    <property type="term" value="C:outer membrane-bounded periplasmic space"/>
    <property type="evidence" value="ECO:0007669"/>
    <property type="project" value="TreeGrafter"/>
</dbReference>
<feature type="chain" id="PRO_5026797626" description="N-acetylmuramoyl-L-alanine amidase" evidence="4">
    <location>
        <begin position="25"/>
        <end position="409"/>
    </location>
</feature>
<dbReference type="Gene3D" id="2.60.40.3500">
    <property type="match status" value="1"/>
</dbReference>
<dbReference type="PANTHER" id="PTHR30404:SF0">
    <property type="entry name" value="N-ACETYLMURAMOYL-L-ALANINE AMIDASE AMIC"/>
    <property type="match status" value="1"/>
</dbReference>
<protein>
    <recommendedName>
        <fullName evidence="2">N-acetylmuramoyl-L-alanine amidase</fullName>
        <ecNumber evidence="2">3.5.1.28</ecNumber>
    </recommendedName>
</protein>
<feature type="domain" description="MurNAc-LAA" evidence="5">
    <location>
        <begin position="239"/>
        <end position="394"/>
    </location>
</feature>
<dbReference type="OrthoDB" id="9806267at2"/>
<gene>
    <name evidence="6" type="ORF">GS660_02585</name>
</gene>
<proteinExistence type="predicted"/>
<keyword evidence="7" id="KW-1185">Reference proteome</keyword>
<dbReference type="AlphaFoldDB" id="A0A6L8VCM6"/>
<dbReference type="Pfam" id="PF11741">
    <property type="entry name" value="AMIN"/>
    <property type="match status" value="1"/>
</dbReference>
<name>A0A6L8VCM6_9RHOB</name>
<dbReference type="EMBL" id="WWNR01000002">
    <property type="protein sequence ID" value="MZQ87984.1"/>
    <property type="molecule type" value="Genomic_DNA"/>
</dbReference>
<evidence type="ECO:0000313" key="7">
    <source>
        <dbReference type="Proteomes" id="UP000477083"/>
    </source>
</evidence>
<dbReference type="Proteomes" id="UP000477083">
    <property type="component" value="Unassembled WGS sequence"/>
</dbReference>
<dbReference type="InterPro" id="IPR021731">
    <property type="entry name" value="AMIN_dom"/>
</dbReference>
<dbReference type="GO" id="GO:0008745">
    <property type="term" value="F:N-acetylmuramoyl-L-alanine amidase activity"/>
    <property type="evidence" value="ECO:0007669"/>
    <property type="project" value="UniProtKB-EC"/>
</dbReference>
<accession>A0A6L8VCM6</accession>
<keyword evidence="4" id="KW-0732">Signal</keyword>
<dbReference type="Pfam" id="PF01520">
    <property type="entry name" value="Amidase_3"/>
    <property type="match status" value="1"/>
</dbReference>
<evidence type="ECO:0000256" key="2">
    <source>
        <dbReference type="ARBA" id="ARBA00011901"/>
    </source>
</evidence>
<dbReference type="InterPro" id="IPR050695">
    <property type="entry name" value="N-acetylmuramoyl_amidase_3"/>
</dbReference>
<evidence type="ECO:0000259" key="5">
    <source>
        <dbReference type="SMART" id="SM00646"/>
    </source>
</evidence>
<dbReference type="SMART" id="SM00646">
    <property type="entry name" value="Ami_3"/>
    <property type="match status" value="1"/>
</dbReference>
<evidence type="ECO:0000256" key="4">
    <source>
        <dbReference type="SAM" id="SignalP"/>
    </source>
</evidence>
<organism evidence="6 7">
    <name type="scientific">Frigidibacter albus</name>
    <dbReference type="NCBI Taxonomy" id="1465486"/>
    <lineage>
        <taxon>Bacteria</taxon>
        <taxon>Pseudomonadati</taxon>
        <taxon>Pseudomonadota</taxon>
        <taxon>Alphaproteobacteria</taxon>
        <taxon>Rhodobacterales</taxon>
        <taxon>Paracoccaceae</taxon>
        <taxon>Frigidibacter</taxon>
    </lineage>
</organism>
<evidence type="ECO:0000256" key="3">
    <source>
        <dbReference type="ARBA" id="ARBA00022801"/>
    </source>
</evidence>
<dbReference type="Gene3D" id="3.40.630.40">
    <property type="entry name" value="Zn-dependent exopeptidases"/>
    <property type="match status" value="1"/>
</dbReference>
<evidence type="ECO:0000313" key="6">
    <source>
        <dbReference type="EMBL" id="MZQ87984.1"/>
    </source>
</evidence>
<comment type="catalytic activity">
    <reaction evidence="1">
        <text>Hydrolyzes the link between N-acetylmuramoyl residues and L-amino acid residues in certain cell-wall glycopeptides.</text>
        <dbReference type="EC" id="3.5.1.28"/>
    </reaction>
</comment>
<dbReference type="EC" id="3.5.1.28" evidence="2"/>
<dbReference type="RefSeq" id="WP_161343155.1">
    <property type="nucleotide sequence ID" value="NZ_BMGW01000002.1"/>
</dbReference>
<dbReference type="InterPro" id="IPR002508">
    <property type="entry name" value="MurNAc-LAA_cat"/>
</dbReference>
<comment type="caution">
    <text evidence="6">The sequence shown here is derived from an EMBL/GenBank/DDBJ whole genome shotgun (WGS) entry which is preliminary data.</text>
</comment>
<sequence>MIGFLLRRLAPLLAVLLLALPAAAQELTALARLNAGASGVEDRAGGINVTLALSQPVPFRVFLLQDPARLVVDFREVSFQGADPLALDRSAHVTELRWGVFRPGWSRLVAELDGPFLVSSAWQETDPASVRIRLEPTDAAGLAAVAADPGRAVEGTIWDLPDPVVTATPKRRQTGEAPLVVALDPGHGGLDPGAEAAGLTEAHLMLAFARELQEVLRRGGMQVELTRTEDVFVPLETRISVARAAGADLFLSLHADALAEGEAVGATIYTLSEDASDTASRLLAERHDRADLLAGIDLDGHDDEVAGVLMDLARTETQPRADRLARALADGITAAGLKTHRRPVQAADFSVLKSPDIPSVLLEVGFMSSATDRARLMDEGWRAQMQAALLAGIRAWAEADAAEARLIRQ</sequence>
<dbReference type="SUPFAM" id="SSF53187">
    <property type="entry name" value="Zn-dependent exopeptidases"/>
    <property type="match status" value="1"/>
</dbReference>
<dbReference type="CDD" id="cd02696">
    <property type="entry name" value="MurNAc-LAA"/>
    <property type="match status" value="1"/>
</dbReference>
<dbReference type="GO" id="GO:0009253">
    <property type="term" value="P:peptidoglycan catabolic process"/>
    <property type="evidence" value="ECO:0007669"/>
    <property type="project" value="InterPro"/>
</dbReference>
<dbReference type="PANTHER" id="PTHR30404">
    <property type="entry name" value="N-ACETYLMURAMOYL-L-ALANINE AMIDASE"/>
    <property type="match status" value="1"/>
</dbReference>
<feature type="signal peptide" evidence="4">
    <location>
        <begin position="1"/>
        <end position="24"/>
    </location>
</feature>